<keyword evidence="2" id="KW-0805">Transcription regulation</keyword>
<evidence type="ECO:0000256" key="4">
    <source>
        <dbReference type="ARBA" id="ARBA00023163"/>
    </source>
</evidence>
<dbReference type="Gene3D" id="1.10.10.10">
    <property type="entry name" value="Winged helix-like DNA-binding domain superfamily/Winged helix DNA-binding domain"/>
    <property type="match status" value="1"/>
</dbReference>
<dbReference type="PANTHER" id="PTHR30419">
    <property type="entry name" value="HTH-TYPE TRANSCRIPTIONAL REGULATOR YBHD"/>
    <property type="match status" value="1"/>
</dbReference>
<comment type="caution">
    <text evidence="6">The sequence shown here is derived from an EMBL/GenBank/DDBJ whole genome shotgun (WGS) entry which is preliminary data.</text>
</comment>
<dbReference type="InterPro" id="IPR005119">
    <property type="entry name" value="LysR_subst-bd"/>
</dbReference>
<gene>
    <name evidence="6" type="ORF">SAMN05421578_10483</name>
</gene>
<dbReference type="PRINTS" id="PR00039">
    <property type="entry name" value="HTHLYSR"/>
</dbReference>
<dbReference type="SUPFAM" id="SSF53850">
    <property type="entry name" value="Periplasmic binding protein-like II"/>
    <property type="match status" value="1"/>
</dbReference>
<evidence type="ECO:0000256" key="1">
    <source>
        <dbReference type="ARBA" id="ARBA00009437"/>
    </source>
</evidence>
<dbReference type="RefSeq" id="WP_068585801.1">
    <property type="nucleotide sequence ID" value="NZ_FTNK01000004.1"/>
</dbReference>
<dbReference type="InterPro" id="IPR000847">
    <property type="entry name" value="LysR_HTH_N"/>
</dbReference>
<reference evidence="6 7" key="1">
    <citation type="submission" date="2017-01" db="EMBL/GenBank/DDBJ databases">
        <authorList>
            <person name="Varghese N."/>
            <person name="Submissions S."/>
        </authorList>
    </citation>
    <scope>NUCLEOTIDE SEQUENCE [LARGE SCALE GENOMIC DNA]</scope>
    <source>
        <strain evidence="6 7">ATCC 23464</strain>
    </source>
</reference>
<dbReference type="CDD" id="cd05466">
    <property type="entry name" value="PBP2_LTTR_substrate"/>
    <property type="match status" value="1"/>
</dbReference>
<dbReference type="InterPro" id="IPR050950">
    <property type="entry name" value="HTH-type_LysR_regulators"/>
</dbReference>
<feature type="domain" description="HTH lysR-type" evidence="5">
    <location>
        <begin position="1"/>
        <end position="58"/>
    </location>
</feature>
<evidence type="ECO:0000259" key="5">
    <source>
        <dbReference type="PROSITE" id="PS50931"/>
    </source>
</evidence>
<dbReference type="Proteomes" id="UP000186666">
    <property type="component" value="Unassembled WGS sequence"/>
</dbReference>
<evidence type="ECO:0000256" key="3">
    <source>
        <dbReference type="ARBA" id="ARBA00023125"/>
    </source>
</evidence>
<dbReference type="SUPFAM" id="SSF46785">
    <property type="entry name" value="Winged helix' DNA-binding domain"/>
    <property type="match status" value="1"/>
</dbReference>
<dbReference type="Gene3D" id="3.40.190.290">
    <property type="match status" value="1"/>
</dbReference>
<organism evidence="6 7">
    <name type="scientific">Paenibacillus macquariensis</name>
    <dbReference type="NCBI Taxonomy" id="948756"/>
    <lineage>
        <taxon>Bacteria</taxon>
        <taxon>Bacillati</taxon>
        <taxon>Bacillota</taxon>
        <taxon>Bacilli</taxon>
        <taxon>Bacillales</taxon>
        <taxon>Paenibacillaceae</taxon>
        <taxon>Paenibacillus</taxon>
    </lineage>
</organism>
<evidence type="ECO:0000313" key="6">
    <source>
        <dbReference type="EMBL" id="SIQ79496.1"/>
    </source>
</evidence>
<sequence>MNLIKYQIFCKVVETGSLTKAGEMMNLTQSAISHAITSLENEFGLSLLIRNRSGIRLTNNGERLIQYFREILQLNEKINQEVAAIKGVEIGTVRIGTFSSVSIQWLPQIMKQFQELFPHIEIKLLDGNYNEIEGWITSGIADLGFVNLPTLETFDVVPLHKDRMVCIMCSNHPLSSQASIRIEQLIDEPFIMPVAGCDTDVLRIFTHNKLIPKVKYELEDDHAIIAMVQNGLGLSILPEMILSQLPENVCYRPLKGEYYRSIGIATTSIKNTSPAASKLIEFITKWVEETK</sequence>
<keyword evidence="4" id="KW-0804">Transcription</keyword>
<dbReference type="GO" id="GO:0003677">
    <property type="term" value="F:DNA binding"/>
    <property type="evidence" value="ECO:0007669"/>
    <property type="project" value="UniProtKB-KW"/>
</dbReference>
<dbReference type="Pfam" id="PF03466">
    <property type="entry name" value="LysR_substrate"/>
    <property type="match status" value="1"/>
</dbReference>
<keyword evidence="3 6" id="KW-0238">DNA-binding</keyword>
<comment type="similarity">
    <text evidence="1">Belongs to the LysR transcriptional regulatory family.</text>
</comment>
<protein>
    <submittedName>
        <fullName evidence="6">DNA-binding transcriptional regulator, LysR family</fullName>
    </submittedName>
</protein>
<dbReference type="PANTHER" id="PTHR30419:SF24">
    <property type="entry name" value="HTH-TYPE TRANSCRIPTIONAL REGULATOR CZCR"/>
    <property type="match status" value="1"/>
</dbReference>
<dbReference type="EMBL" id="FTNK01000004">
    <property type="protein sequence ID" value="SIQ79496.1"/>
    <property type="molecule type" value="Genomic_DNA"/>
</dbReference>
<name>A0ABY1JUA7_9BACL</name>
<evidence type="ECO:0000256" key="2">
    <source>
        <dbReference type="ARBA" id="ARBA00023015"/>
    </source>
</evidence>
<dbReference type="Pfam" id="PF00126">
    <property type="entry name" value="HTH_1"/>
    <property type="match status" value="1"/>
</dbReference>
<keyword evidence="7" id="KW-1185">Reference proteome</keyword>
<dbReference type="InterPro" id="IPR036388">
    <property type="entry name" value="WH-like_DNA-bd_sf"/>
</dbReference>
<dbReference type="InterPro" id="IPR036390">
    <property type="entry name" value="WH_DNA-bd_sf"/>
</dbReference>
<accession>A0ABY1JUA7</accession>
<evidence type="ECO:0000313" key="7">
    <source>
        <dbReference type="Proteomes" id="UP000186666"/>
    </source>
</evidence>
<proteinExistence type="inferred from homology"/>
<dbReference type="PROSITE" id="PS50931">
    <property type="entry name" value="HTH_LYSR"/>
    <property type="match status" value="1"/>
</dbReference>